<dbReference type="PANTHER" id="PTHR43292">
    <property type="entry name" value="ACYL-COA DEHYDROGENASE"/>
    <property type="match status" value="1"/>
</dbReference>
<dbReference type="PATRIC" id="fig|1280948.3.peg.1599"/>
<dbReference type="OrthoDB" id="5716984at2"/>
<dbReference type="SUPFAM" id="SSF47203">
    <property type="entry name" value="Acyl-CoA dehydrogenase C-terminal domain-like"/>
    <property type="match status" value="1"/>
</dbReference>
<accession>A0A059E275</accession>
<dbReference type="PANTHER" id="PTHR43292:SF4">
    <property type="entry name" value="ACYL-COA DEHYDROGENASE FADE34"/>
    <property type="match status" value="1"/>
</dbReference>
<evidence type="ECO:0000256" key="1">
    <source>
        <dbReference type="ARBA" id="ARBA00001974"/>
    </source>
</evidence>
<feature type="domain" description="Acyl-CoA dehydrogenase/oxidase C-terminal" evidence="7">
    <location>
        <begin position="234"/>
        <end position="381"/>
    </location>
</feature>
<dbReference type="STRING" id="1280948.HY36_03850"/>
<feature type="domain" description="Acyl-CoA oxidase/dehydrogenase middle" evidence="8">
    <location>
        <begin position="128"/>
        <end position="222"/>
    </location>
</feature>
<sequence>MDFNDTKEEAEFRAEARAFLGKHLDPKGDKPLRQRVDGSEFMRRAKEWQKTKAENGYAQITWPKEIGGRGGTPMQQVIWNQEEGKFDAPTGPFTIGLGMCIPTVIAFGSDEHKKRYVGKALKGEEIWCQLFSEPSAGSDVAGLKTRAVKDGDEWVINGQKVWTSGAHYSDYGILLTRTDPSVPKHKGLTMFIVDMKQAGVEVRPIHQASGGREFNEVYFTDVRIKDSDRLGDVGQGWKVAIVTLMNERLAVGGSPGPDWAEIMAYAKEAGTMSDQAFREKLADWYVAAQGYKLTKFRTQTALSRGQTPGPENSIGKIITANHLQDICNSAIEMQDHYGILTDSDRMPADAIFQQSFMWAPGLRIAGGTDEILKNIIAERVLGLPQDVRVDKDLPFDQMKSG</sequence>
<evidence type="ECO:0000256" key="2">
    <source>
        <dbReference type="ARBA" id="ARBA00009347"/>
    </source>
</evidence>
<evidence type="ECO:0000259" key="8">
    <source>
        <dbReference type="Pfam" id="PF02770"/>
    </source>
</evidence>
<dbReference type="GO" id="GO:0005886">
    <property type="term" value="C:plasma membrane"/>
    <property type="evidence" value="ECO:0007669"/>
    <property type="project" value="TreeGrafter"/>
</dbReference>
<dbReference type="Gene3D" id="1.20.140.10">
    <property type="entry name" value="Butyryl-CoA Dehydrogenase, subunit A, domain 3"/>
    <property type="match status" value="1"/>
</dbReference>
<dbReference type="Pfam" id="PF00441">
    <property type="entry name" value="Acyl-CoA_dh_1"/>
    <property type="match status" value="1"/>
</dbReference>
<dbReference type="SUPFAM" id="SSF56645">
    <property type="entry name" value="Acyl-CoA dehydrogenase NM domain-like"/>
    <property type="match status" value="1"/>
</dbReference>
<dbReference type="InterPro" id="IPR006091">
    <property type="entry name" value="Acyl-CoA_Oxase/DH_mid-dom"/>
</dbReference>
<keyword evidence="3 6" id="KW-0285">Flavoprotein</keyword>
<dbReference type="GeneID" id="92498516"/>
<dbReference type="RefSeq" id="WP_035550842.1">
    <property type="nucleotide sequence ID" value="NZ_AWFH01000012.1"/>
</dbReference>
<keyword evidence="5 6" id="KW-0560">Oxidoreductase</keyword>
<dbReference type="InterPro" id="IPR009100">
    <property type="entry name" value="AcylCoA_DH/oxidase_NM_dom_sf"/>
</dbReference>
<dbReference type="AlphaFoldDB" id="A0A059E275"/>
<dbReference type="FunFam" id="2.40.110.10:FF:000011">
    <property type="entry name" value="Acyl-CoA dehydrogenase FadE34"/>
    <property type="match status" value="1"/>
</dbReference>
<proteinExistence type="inferred from homology"/>
<keyword evidence="4 6" id="KW-0274">FAD</keyword>
<gene>
    <name evidence="10" type="ORF">HY36_03850</name>
</gene>
<dbReference type="Gene3D" id="2.40.110.10">
    <property type="entry name" value="Butyryl-CoA Dehydrogenase, subunit A, domain 2"/>
    <property type="match status" value="1"/>
</dbReference>
<evidence type="ECO:0000256" key="3">
    <source>
        <dbReference type="ARBA" id="ARBA00022630"/>
    </source>
</evidence>
<dbReference type="InterPro" id="IPR013786">
    <property type="entry name" value="AcylCoA_DH/ox_N"/>
</dbReference>
<dbReference type="eggNOG" id="COG1960">
    <property type="taxonomic scope" value="Bacteria"/>
</dbReference>
<comment type="cofactor">
    <cofactor evidence="1 6">
        <name>FAD</name>
        <dbReference type="ChEBI" id="CHEBI:57692"/>
    </cofactor>
</comment>
<dbReference type="InterPro" id="IPR037069">
    <property type="entry name" value="AcylCoA_DH/ox_N_sf"/>
</dbReference>
<comment type="caution">
    <text evidence="10">The sequence shown here is derived from an EMBL/GenBank/DDBJ whole genome shotgun (WGS) entry which is preliminary data.</text>
</comment>
<dbReference type="InterPro" id="IPR052161">
    <property type="entry name" value="Mycobact_Acyl-CoA_DH"/>
</dbReference>
<evidence type="ECO:0000259" key="7">
    <source>
        <dbReference type="Pfam" id="PF00441"/>
    </source>
</evidence>
<name>A0A059E275_9PROT</name>
<dbReference type="Gene3D" id="1.10.540.10">
    <property type="entry name" value="Acyl-CoA dehydrogenase/oxidase, N-terminal domain"/>
    <property type="match status" value="1"/>
</dbReference>
<dbReference type="GO" id="GO:0016627">
    <property type="term" value="F:oxidoreductase activity, acting on the CH-CH group of donors"/>
    <property type="evidence" value="ECO:0007669"/>
    <property type="project" value="InterPro"/>
</dbReference>
<dbReference type="InterPro" id="IPR046373">
    <property type="entry name" value="Acyl-CoA_Oxase/DH_mid-dom_sf"/>
</dbReference>
<dbReference type="Proteomes" id="UP000024547">
    <property type="component" value="Unassembled WGS sequence"/>
</dbReference>
<dbReference type="Pfam" id="PF02770">
    <property type="entry name" value="Acyl-CoA_dh_M"/>
    <property type="match status" value="1"/>
</dbReference>
<evidence type="ECO:0000256" key="5">
    <source>
        <dbReference type="ARBA" id="ARBA00023002"/>
    </source>
</evidence>
<evidence type="ECO:0000313" key="11">
    <source>
        <dbReference type="Proteomes" id="UP000024547"/>
    </source>
</evidence>
<reference evidence="10 11" key="1">
    <citation type="journal article" date="2014" name="Antonie Van Leeuwenhoek">
        <title>Hyphomonas beringensis sp. nov. and Hyphomonas chukchiensis sp. nov., isolated from surface seawater of the Bering Sea and Chukchi Sea.</title>
        <authorList>
            <person name="Li C."/>
            <person name="Lai Q."/>
            <person name="Li G."/>
            <person name="Dong C."/>
            <person name="Wang J."/>
            <person name="Liao Y."/>
            <person name="Shao Z."/>
        </authorList>
    </citation>
    <scope>NUCLEOTIDE SEQUENCE [LARGE SCALE GENOMIC DNA]</scope>
    <source>
        <strain evidence="10 11">22II1-22F38</strain>
    </source>
</reference>
<dbReference type="EMBL" id="AWFH01000012">
    <property type="protein sequence ID" value="KCZ61690.1"/>
    <property type="molecule type" value="Genomic_DNA"/>
</dbReference>
<dbReference type="GO" id="GO:0050660">
    <property type="term" value="F:flavin adenine dinucleotide binding"/>
    <property type="evidence" value="ECO:0007669"/>
    <property type="project" value="InterPro"/>
</dbReference>
<dbReference type="Pfam" id="PF02771">
    <property type="entry name" value="Acyl-CoA_dh_N"/>
    <property type="match status" value="1"/>
</dbReference>
<evidence type="ECO:0000313" key="10">
    <source>
        <dbReference type="EMBL" id="KCZ61690.1"/>
    </source>
</evidence>
<dbReference type="InterPro" id="IPR009075">
    <property type="entry name" value="AcylCo_DH/oxidase_C"/>
</dbReference>
<dbReference type="InterPro" id="IPR036250">
    <property type="entry name" value="AcylCo_DH-like_C"/>
</dbReference>
<comment type="similarity">
    <text evidence="2 6">Belongs to the acyl-CoA dehydrogenase family.</text>
</comment>
<evidence type="ECO:0000256" key="4">
    <source>
        <dbReference type="ARBA" id="ARBA00022827"/>
    </source>
</evidence>
<evidence type="ECO:0000259" key="9">
    <source>
        <dbReference type="Pfam" id="PF02771"/>
    </source>
</evidence>
<feature type="domain" description="Acyl-CoA dehydrogenase/oxidase N-terminal" evidence="9">
    <location>
        <begin position="6"/>
        <end position="124"/>
    </location>
</feature>
<organism evidence="10 11">
    <name type="scientific">Hyphomonas atlantica</name>
    <dbReference type="NCBI Taxonomy" id="1280948"/>
    <lineage>
        <taxon>Bacteria</taxon>
        <taxon>Pseudomonadati</taxon>
        <taxon>Pseudomonadota</taxon>
        <taxon>Alphaproteobacteria</taxon>
        <taxon>Hyphomonadales</taxon>
        <taxon>Hyphomonadaceae</taxon>
        <taxon>Hyphomonas</taxon>
    </lineage>
</organism>
<protein>
    <submittedName>
        <fullName evidence="10">Acyl-CoA dehydrogenase</fullName>
    </submittedName>
</protein>
<keyword evidence="11" id="KW-1185">Reference proteome</keyword>
<evidence type="ECO:0000256" key="6">
    <source>
        <dbReference type="RuleBase" id="RU362125"/>
    </source>
</evidence>